<sequence>MEKTFTGGDDQDSDPARHCVFDLRWHGNMTCSAGGSKGDDVDIALSLLTFRRRVWKMCRVKLCTYLPIPRIAVTRAEKSGDQRAGSTNKARPPAPTSSSMLNDAKVQLQLQAAKGCLTDSVTARSPLKHIVTPVFPAGPILLPVRSATPS</sequence>
<reference evidence="2 3" key="1">
    <citation type="submission" date="2019-05" db="EMBL/GenBank/DDBJ databases">
        <title>Emergence of the Ug99 lineage of the wheat stem rust pathogen through somatic hybridization.</title>
        <authorList>
            <person name="Li F."/>
            <person name="Upadhyaya N.M."/>
            <person name="Sperschneider J."/>
            <person name="Matny O."/>
            <person name="Nguyen-Phuc H."/>
            <person name="Mago R."/>
            <person name="Raley C."/>
            <person name="Miller M.E."/>
            <person name="Silverstein K.A.T."/>
            <person name="Henningsen E."/>
            <person name="Hirsch C.D."/>
            <person name="Visser B."/>
            <person name="Pretorius Z.A."/>
            <person name="Steffenson B.J."/>
            <person name="Schwessinger B."/>
            <person name="Dodds P.N."/>
            <person name="Figueroa M."/>
        </authorList>
    </citation>
    <scope>NUCLEOTIDE SEQUENCE [LARGE SCALE GENOMIC DNA]</scope>
    <source>
        <strain evidence="2">21-0</strain>
    </source>
</reference>
<keyword evidence="3" id="KW-1185">Reference proteome</keyword>
<gene>
    <name evidence="2" type="ORF">PGT21_028324</name>
</gene>
<evidence type="ECO:0000313" key="2">
    <source>
        <dbReference type="EMBL" id="KAA1078082.1"/>
    </source>
</evidence>
<protein>
    <submittedName>
        <fullName evidence="2">Uncharacterized protein</fullName>
    </submittedName>
</protein>
<evidence type="ECO:0000313" key="3">
    <source>
        <dbReference type="Proteomes" id="UP000324748"/>
    </source>
</evidence>
<dbReference type="Proteomes" id="UP000324748">
    <property type="component" value="Unassembled WGS sequence"/>
</dbReference>
<evidence type="ECO:0000256" key="1">
    <source>
        <dbReference type="SAM" id="MobiDB-lite"/>
    </source>
</evidence>
<name>A0A5B0MNM9_PUCGR</name>
<proteinExistence type="predicted"/>
<dbReference type="EMBL" id="VSWC01000144">
    <property type="protein sequence ID" value="KAA1078082.1"/>
    <property type="molecule type" value="Genomic_DNA"/>
</dbReference>
<accession>A0A5B0MNM9</accession>
<dbReference type="AlphaFoldDB" id="A0A5B0MNM9"/>
<comment type="caution">
    <text evidence="2">The sequence shown here is derived from an EMBL/GenBank/DDBJ whole genome shotgun (WGS) entry which is preliminary data.</text>
</comment>
<organism evidence="2 3">
    <name type="scientific">Puccinia graminis f. sp. tritici</name>
    <dbReference type="NCBI Taxonomy" id="56615"/>
    <lineage>
        <taxon>Eukaryota</taxon>
        <taxon>Fungi</taxon>
        <taxon>Dikarya</taxon>
        <taxon>Basidiomycota</taxon>
        <taxon>Pucciniomycotina</taxon>
        <taxon>Pucciniomycetes</taxon>
        <taxon>Pucciniales</taxon>
        <taxon>Pucciniaceae</taxon>
        <taxon>Puccinia</taxon>
    </lineage>
</organism>
<feature type="region of interest" description="Disordered" evidence="1">
    <location>
        <begin position="76"/>
        <end position="103"/>
    </location>
</feature>